<dbReference type="InterPro" id="IPR036770">
    <property type="entry name" value="Ankyrin_rpt-contain_sf"/>
</dbReference>
<dbReference type="PROSITE" id="PS50297">
    <property type="entry name" value="ANK_REP_REGION"/>
    <property type="match status" value="1"/>
</dbReference>
<keyword evidence="4" id="KW-1133">Transmembrane helix</keyword>
<keyword evidence="1" id="KW-0677">Repeat</keyword>
<dbReference type="Gene3D" id="1.25.40.20">
    <property type="entry name" value="Ankyrin repeat-containing domain"/>
    <property type="match status" value="3"/>
</dbReference>
<dbReference type="AlphaFoldDB" id="A0AAW1RGH4"/>
<keyword evidence="6" id="KW-1185">Reference proteome</keyword>
<accession>A0AAW1RGH4</accession>
<evidence type="ECO:0000256" key="1">
    <source>
        <dbReference type="ARBA" id="ARBA00022737"/>
    </source>
</evidence>
<gene>
    <name evidence="5" type="ORF">WJX81_004269</name>
</gene>
<dbReference type="PROSITE" id="PS50088">
    <property type="entry name" value="ANK_REPEAT"/>
    <property type="match status" value="2"/>
</dbReference>
<sequence length="416" mass="43062">MVEAESLSRLQPMHNGRSSVVAECPTLEREFRALLGSGADPCAALGSGDTLLRLVAAAGHAQLATLLLSTQVVYTLLLSTLAAALEAAGCVDVRNRDSKSALHLAKRAGCVPIVEALCRCKADVHAMEPLRGRTPLHEALARGAALGAHLTSDDAKVGVVAALLRAGASTGARDRVADTAVAYAVDGSNRVTLAALLAPDLDLFENASMLLAAGADVNSADELGNRPLHLLCGCGEIYALPERLTGVQTTRLLLNANADPWARNAAGQTALHAAAAAGREDSSHHRRPSATACVEQLLGAGFSPEDTDARGCAPLHLCRCPGAAGMLMRARASARALCTAGAAPLHWAAGAGLMGIVVVLLLAGAAPYRPCAALGLLPDQHAVLQNLNRPRARCSRAWVGGLVLPYDKTGLYWLLQ</sequence>
<keyword evidence="4" id="KW-0812">Transmembrane</keyword>
<feature type="repeat" description="ANK" evidence="3">
    <location>
        <begin position="131"/>
        <end position="175"/>
    </location>
</feature>
<evidence type="ECO:0000313" key="6">
    <source>
        <dbReference type="Proteomes" id="UP001445335"/>
    </source>
</evidence>
<keyword evidence="4" id="KW-0472">Membrane</keyword>
<evidence type="ECO:0000313" key="5">
    <source>
        <dbReference type="EMBL" id="KAK9832724.1"/>
    </source>
</evidence>
<dbReference type="SUPFAM" id="SSF48403">
    <property type="entry name" value="Ankyrin repeat"/>
    <property type="match status" value="2"/>
</dbReference>
<evidence type="ECO:0000256" key="2">
    <source>
        <dbReference type="ARBA" id="ARBA00023043"/>
    </source>
</evidence>
<dbReference type="Pfam" id="PF13637">
    <property type="entry name" value="Ank_4"/>
    <property type="match status" value="1"/>
</dbReference>
<name>A0AAW1RGH4_9CHLO</name>
<dbReference type="EMBL" id="JALJOU010000039">
    <property type="protein sequence ID" value="KAK9832724.1"/>
    <property type="molecule type" value="Genomic_DNA"/>
</dbReference>
<keyword evidence="2 3" id="KW-0040">ANK repeat</keyword>
<evidence type="ECO:0000256" key="4">
    <source>
        <dbReference type="SAM" id="Phobius"/>
    </source>
</evidence>
<protein>
    <submittedName>
        <fullName evidence="5">Uncharacterized protein</fullName>
    </submittedName>
</protein>
<organism evidence="5 6">
    <name type="scientific">Elliptochloris bilobata</name>
    <dbReference type="NCBI Taxonomy" id="381761"/>
    <lineage>
        <taxon>Eukaryota</taxon>
        <taxon>Viridiplantae</taxon>
        <taxon>Chlorophyta</taxon>
        <taxon>core chlorophytes</taxon>
        <taxon>Trebouxiophyceae</taxon>
        <taxon>Trebouxiophyceae incertae sedis</taxon>
        <taxon>Elliptochloris clade</taxon>
        <taxon>Elliptochloris</taxon>
    </lineage>
</organism>
<dbReference type="InterPro" id="IPR002110">
    <property type="entry name" value="Ankyrin_rpt"/>
</dbReference>
<proteinExistence type="predicted"/>
<reference evidence="5 6" key="1">
    <citation type="journal article" date="2024" name="Nat. Commun.">
        <title>Phylogenomics reveals the evolutionary origins of lichenization in chlorophyte algae.</title>
        <authorList>
            <person name="Puginier C."/>
            <person name="Libourel C."/>
            <person name="Otte J."/>
            <person name="Skaloud P."/>
            <person name="Haon M."/>
            <person name="Grisel S."/>
            <person name="Petersen M."/>
            <person name="Berrin J.G."/>
            <person name="Delaux P.M."/>
            <person name="Dal Grande F."/>
            <person name="Keller J."/>
        </authorList>
    </citation>
    <scope>NUCLEOTIDE SEQUENCE [LARGE SCALE GENOMIC DNA]</scope>
    <source>
        <strain evidence="5 6">SAG 245.80</strain>
    </source>
</reference>
<dbReference type="PANTHER" id="PTHR24198:SF165">
    <property type="entry name" value="ANKYRIN REPEAT-CONTAINING PROTEIN-RELATED"/>
    <property type="match status" value="1"/>
</dbReference>
<dbReference type="SMART" id="SM00248">
    <property type="entry name" value="ANK"/>
    <property type="match status" value="6"/>
</dbReference>
<dbReference type="GO" id="GO:0005737">
    <property type="term" value="C:cytoplasm"/>
    <property type="evidence" value="ECO:0007669"/>
    <property type="project" value="TreeGrafter"/>
</dbReference>
<comment type="caution">
    <text evidence="5">The sequence shown here is derived from an EMBL/GenBank/DDBJ whole genome shotgun (WGS) entry which is preliminary data.</text>
</comment>
<dbReference type="PANTHER" id="PTHR24198">
    <property type="entry name" value="ANKYRIN REPEAT AND PROTEIN KINASE DOMAIN-CONTAINING PROTEIN"/>
    <property type="match status" value="1"/>
</dbReference>
<feature type="transmembrane region" description="Helical" evidence="4">
    <location>
        <begin position="345"/>
        <end position="366"/>
    </location>
</feature>
<dbReference type="Proteomes" id="UP001445335">
    <property type="component" value="Unassembled WGS sequence"/>
</dbReference>
<dbReference type="Pfam" id="PF00023">
    <property type="entry name" value="Ank"/>
    <property type="match status" value="1"/>
</dbReference>
<feature type="repeat" description="ANK" evidence="3">
    <location>
        <begin position="340"/>
        <end position="365"/>
    </location>
</feature>
<evidence type="ECO:0000256" key="3">
    <source>
        <dbReference type="PROSITE-ProRule" id="PRU00023"/>
    </source>
</evidence>